<reference evidence="6" key="1">
    <citation type="submission" date="2016-10" db="EMBL/GenBank/DDBJ databases">
        <authorList>
            <person name="Varghese N."/>
            <person name="Submissions S."/>
        </authorList>
    </citation>
    <scope>NUCLEOTIDE SEQUENCE [LARGE SCALE GENOMIC DNA]</scope>
    <source>
        <strain evidence="6">DSM 44544</strain>
    </source>
</reference>
<name>A0A1H4IDG2_9PSEU</name>
<proteinExistence type="inferred from homology"/>
<dbReference type="PANTHER" id="PTHR30024">
    <property type="entry name" value="ALIPHATIC SULFONATES-BINDING PROTEIN-RELATED"/>
    <property type="match status" value="1"/>
</dbReference>
<gene>
    <name evidence="5" type="ORF">SAMN04489727_0365</name>
</gene>
<evidence type="ECO:0000313" key="5">
    <source>
        <dbReference type="EMBL" id="SEB31970.1"/>
    </source>
</evidence>
<organism evidence="5 6">
    <name type="scientific">Amycolatopsis tolypomycina</name>
    <dbReference type="NCBI Taxonomy" id="208445"/>
    <lineage>
        <taxon>Bacteria</taxon>
        <taxon>Bacillati</taxon>
        <taxon>Actinomycetota</taxon>
        <taxon>Actinomycetes</taxon>
        <taxon>Pseudonocardiales</taxon>
        <taxon>Pseudonocardiaceae</taxon>
        <taxon>Amycolatopsis</taxon>
    </lineage>
</organism>
<evidence type="ECO:0000259" key="4">
    <source>
        <dbReference type="Pfam" id="PF09084"/>
    </source>
</evidence>
<dbReference type="InterPro" id="IPR015168">
    <property type="entry name" value="SsuA/THI5"/>
</dbReference>
<comment type="subcellular location">
    <subcellularLocation>
        <location evidence="1">Periplasm</location>
    </subcellularLocation>
</comment>
<dbReference type="EMBL" id="FNSO01000002">
    <property type="protein sequence ID" value="SEB31970.1"/>
    <property type="molecule type" value="Genomic_DNA"/>
</dbReference>
<evidence type="ECO:0000313" key="6">
    <source>
        <dbReference type="Proteomes" id="UP000199622"/>
    </source>
</evidence>
<evidence type="ECO:0000256" key="3">
    <source>
        <dbReference type="ARBA" id="ARBA00022729"/>
    </source>
</evidence>
<protein>
    <submittedName>
        <fullName evidence="5">NitT/TauT family transport system substrate-binding protein</fullName>
    </submittedName>
</protein>
<accession>A0A1H4IDG2</accession>
<dbReference type="AlphaFoldDB" id="A0A1H4IDG2"/>
<dbReference type="SUPFAM" id="SSF53850">
    <property type="entry name" value="Periplasmic binding protein-like II"/>
    <property type="match status" value="1"/>
</dbReference>
<dbReference type="PANTHER" id="PTHR30024:SF47">
    <property type="entry name" value="TAURINE-BINDING PERIPLASMIC PROTEIN"/>
    <property type="match status" value="1"/>
</dbReference>
<dbReference type="PROSITE" id="PS51257">
    <property type="entry name" value="PROKAR_LIPOPROTEIN"/>
    <property type="match status" value="1"/>
</dbReference>
<dbReference type="RefSeq" id="WP_091304104.1">
    <property type="nucleotide sequence ID" value="NZ_FNSO01000002.1"/>
</dbReference>
<dbReference type="Pfam" id="PF09084">
    <property type="entry name" value="NMT1"/>
    <property type="match status" value="1"/>
</dbReference>
<dbReference type="GO" id="GO:0042597">
    <property type="term" value="C:periplasmic space"/>
    <property type="evidence" value="ECO:0007669"/>
    <property type="project" value="UniProtKB-SubCell"/>
</dbReference>
<evidence type="ECO:0000256" key="2">
    <source>
        <dbReference type="ARBA" id="ARBA00010742"/>
    </source>
</evidence>
<dbReference type="Proteomes" id="UP000199622">
    <property type="component" value="Unassembled WGS sequence"/>
</dbReference>
<feature type="domain" description="SsuA/THI5-like" evidence="4">
    <location>
        <begin position="52"/>
        <end position="262"/>
    </location>
</feature>
<dbReference type="OrthoDB" id="8892982at2"/>
<evidence type="ECO:0000256" key="1">
    <source>
        <dbReference type="ARBA" id="ARBA00004418"/>
    </source>
</evidence>
<keyword evidence="6" id="KW-1185">Reference proteome</keyword>
<dbReference type="Gene3D" id="3.40.190.10">
    <property type="entry name" value="Periplasmic binding protein-like II"/>
    <property type="match status" value="2"/>
</dbReference>
<keyword evidence="3" id="KW-0732">Signal</keyword>
<dbReference type="STRING" id="208445.SAMN04489727_0365"/>
<comment type="similarity">
    <text evidence="2">Belongs to the bacterial solute-binding protein SsuA/TauA family.</text>
</comment>
<sequence>MPQRASTRRLAVPALVALVAVLLTGCSQLKGSSTAGAVEKPSIRVAILTTVDLAPLWLAQEGGFFKAEGLEVQTDVGASGQETLSRMTSGQDDLALSTYTLFFLAKSSGAADVKLVTDGTSASPRSNEVVTVPNSPVKTIKDLEGKRIAISSKNAASDVLTRSVMRDHGVDPGKVQWVPMPLPEMSGALAQGRIDAAYQPEPFLTQAARTAGAYPVIDAASGSTQNFPLTGYGATAKWVQENPKTLKAFQRAMLNATRAAVDRARIEPLVVRNAKVDQDVASLMVMPAFGSTLDARRIQRVPDLLQQLGVVQTRIDASSMIAPQTGTG</sequence>